<comment type="caution">
    <text evidence="2">The sequence shown here is derived from an EMBL/GenBank/DDBJ whole genome shotgun (WGS) entry which is preliminary data.</text>
</comment>
<organism evidence="2 3">
    <name type="scientific">Streptomyces albospinus</name>
    <dbReference type="NCBI Taxonomy" id="285515"/>
    <lineage>
        <taxon>Bacteria</taxon>
        <taxon>Bacillati</taxon>
        <taxon>Actinomycetota</taxon>
        <taxon>Actinomycetes</taxon>
        <taxon>Kitasatosporales</taxon>
        <taxon>Streptomycetaceae</taxon>
        <taxon>Streptomyces</taxon>
    </lineage>
</organism>
<sequence length="66" mass="6697">MRVGPLTARLGNAGELRAVQGGSLFLALFGLGWIAVLGLPGIALAMTAVLTVRASEVHGGSGRDRP</sequence>
<evidence type="ECO:0000313" key="2">
    <source>
        <dbReference type="EMBL" id="GGU73477.1"/>
    </source>
</evidence>
<keyword evidence="3" id="KW-1185">Reference proteome</keyword>
<dbReference type="EMBL" id="BMRP01000015">
    <property type="protein sequence ID" value="GGU73477.1"/>
    <property type="molecule type" value="Genomic_DNA"/>
</dbReference>
<gene>
    <name evidence="2" type="ORF">GCM10010211_44290</name>
</gene>
<dbReference type="Proteomes" id="UP000654471">
    <property type="component" value="Unassembled WGS sequence"/>
</dbReference>
<proteinExistence type="predicted"/>
<keyword evidence="1" id="KW-1133">Transmembrane helix</keyword>
<keyword evidence="1" id="KW-0812">Transmembrane</keyword>
<evidence type="ECO:0000256" key="1">
    <source>
        <dbReference type="SAM" id="Phobius"/>
    </source>
</evidence>
<accession>A0ABQ2V805</accession>
<dbReference type="RefSeq" id="WP_189302557.1">
    <property type="nucleotide sequence ID" value="NZ_BMRP01000015.1"/>
</dbReference>
<evidence type="ECO:0000313" key="3">
    <source>
        <dbReference type="Proteomes" id="UP000654471"/>
    </source>
</evidence>
<evidence type="ECO:0008006" key="4">
    <source>
        <dbReference type="Google" id="ProtNLM"/>
    </source>
</evidence>
<reference evidence="3" key="1">
    <citation type="journal article" date="2019" name="Int. J. Syst. Evol. Microbiol.">
        <title>The Global Catalogue of Microorganisms (GCM) 10K type strain sequencing project: providing services to taxonomists for standard genome sequencing and annotation.</title>
        <authorList>
            <consortium name="The Broad Institute Genomics Platform"/>
            <consortium name="The Broad Institute Genome Sequencing Center for Infectious Disease"/>
            <person name="Wu L."/>
            <person name="Ma J."/>
        </authorList>
    </citation>
    <scope>NUCLEOTIDE SEQUENCE [LARGE SCALE GENOMIC DNA]</scope>
    <source>
        <strain evidence="3">JCM 3399</strain>
    </source>
</reference>
<keyword evidence="1" id="KW-0472">Membrane</keyword>
<name>A0ABQ2V805_9ACTN</name>
<protein>
    <recommendedName>
        <fullName evidence="4">Integral membrane protein</fullName>
    </recommendedName>
</protein>
<feature type="transmembrane region" description="Helical" evidence="1">
    <location>
        <begin position="24"/>
        <end position="50"/>
    </location>
</feature>